<evidence type="ECO:0000256" key="1">
    <source>
        <dbReference type="ARBA" id="ARBA00022448"/>
    </source>
</evidence>
<accession>A0A8T3YQA8</accession>
<dbReference type="GO" id="GO:0008320">
    <property type="term" value="F:protein transmembrane transporter activity"/>
    <property type="evidence" value="ECO:0007669"/>
    <property type="project" value="InterPro"/>
</dbReference>
<name>A0A8T3YQA8_9ARCH</name>
<feature type="transmembrane region" description="Helical" evidence="8">
    <location>
        <begin position="28"/>
        <end position="51"/>
    </location>
</feature>
<dbReference type="GO" id="GO:0006605">
    <property type="term" value="P:protein targeting"/>
    <property type="evidence" value="ECO:0007669"/>
    <property type="project" value="InterPro"/>
</dbReference>
<evidence type="ECO:0000256" key="8">
    <source>
        <dbReference type="SAM" id="Phobius"/>
    </source>
</evidence>
<keyword evidence="4 8" id="KW-1133">Transmembrane helix</keyword>
<evidence type="ECO:0000256" key="6">
    <source>
        <dbReference type="ARBA" id="ARBA00023136"/>
    </source>
</evidence>
<evidence type="ECO:0000256" key="4">
    <source>
        <dbReference type="ARBA" id="ARBA00022989"/>
    </source>
</evidence>
<gene>
    <name evidence="9" type="ORF">HY544_02425</name>
</gene>
<evidence type="ECO:0000256" key="3">
    <source>
        <dbReference type="ARBA" id="ARBA00022927"/>
    </source>
</evidence>
<keyword evidence="3" id="KW-0653">Protein transport</keyword>
<dbReference type="InterPro" id="IPR001901">
    <property type="entry name" value="Translocase_SecE/Sec61-g"/>
</dbReference>
<comment type="caution">
    <text evidence="9">The sequence shown here is derived from an EMBL/GenBank/DDBJ whole genome shotgun (WGS) entry which is preliminary data.</text>
</comment>
<keyword evidence="1" id="KW-0813">Transport</keyword>
<evidence type="ECO:0000256" key="7">
    <source>
        <dbReference type="ARBA" id="ARBA00037847"/>
    </source>
</evidence>
<evidence type="ECO:0000256" key="5">
    <source>
        <dbReference type="ARBA" id="ARBA00023010"/>
    </source>
</evidence>
<keyword evidence="6 8" id="KW-0472">Membrane</keyword>
<keyword evidence="5" id="KW-0811">Translocation</keyword>
<dbReference type="AlphaFoldDB" id="A0A8T3YQA8"/>
<dbReference type="Pfam" id="PF00584">
    <property type="entry name" value="SecE"/>
    <property type="match status" value="1"/>
</dbReference>
<keyword evidence="2 8" id="KW-0812">Transmembrane</keyword>
<reference evidence="9" key="1">
    <citation type="submission" date="2020-07" db="EMBL/GenBank/DDBJ databases">
        <title>Huge and variable diversity of episymbiotic CPR bacteria and DPANN archaea in groundwater ecosystems.</title>
        <authorList>
            <person name="He C.Y."/>
            <person name="Keren R."/>
            <person name="Whittaker M."/>
            <person name="Farag I.F."/>
            <person name="Doudna J."/>
            <person name="Cate J.H.D."/>
            <person name="Banfield J.F."/>
        </authorList>
    </citation>
    <scope>NUCLEOTIDE SEQUENCE</scope>
    <source>
        <strain evidence="9">NC_groundwater_1296_Ag_S-0.2um_52_80</strain>
    </source>
</reference>
<dbReference type="NCBIfam" id="TIGR00327">
    <property type="entry name" value="secE_euk_arch"/>
    <property type="match status" value="1"/>
</dbReference>
<dbReference type="EMBL" id="JACQPB010000031">
    <property type="protein sequence ID" value="MBI4210339.1"/>
    <property type="molecule type" value="Genomic_DNA"/>
</dbReference>
<dbReference type="GO" id="GO:0006886">
    <property type="term" value="P:intracellular protein transport"/>
    <property type="evidence" value="ECO:0007669"/>
    <property type="project" value="InterPro"/>
</dbReference>
<dbReference type="Proteomes" id="UP000732298">
    <property type="component" value="Unassembled WGS sequence"/>
</dbReference>
<dbReference type="SUPFAM" id="SSF103456">
    <property type="entry name" value="Preprotein translocase SecE subunit"/>
    <property type="match status" value="1"/>
</dbReference>
<organism evidence="9 10">
    <name type="scientific">Candidatus Iainarchaeum sp</name>
    <dbReference type="NCBI Taxonomy" id="3101447"/>
    <lineage>
        <taxon>Archaea</taxon>
        <taxon>Candidatus Iainarchaeota</taxon>
        <taxon>Candidatus Iainarchaeia</taxon>
        <taxon>Candidatus Iainarchaeales</taxon>
        <taxon>Candidatus Iainarchaeaceae</taxon>
        <taxon>Candidatus Iainarchaeum</taxon>
    </lineage>
</organism>
<protein>
    <submittedName>
        <fullName evidence="9">Protein translocase SEC61 complex subunit gamma</fullName>
    </submittedName>
</protein>
<proteinExistence type="predicted"/>
<evidence type="ECO:0000313" key="10">
    <source>
        <dbReference type="Proteomes" id="UP000732298"/>
    </source>
</evidence>
<dbReference type="GO" id="GO:0016020">
    <property type="term" value="C:membrane"/>
    <property type="evidence" value="ECO:0007669"/>
    <property type="project" value="InterPro"/>
</dbReference>
<evidence type="ECO:0000256" key="2">
    <source>
        <dbReference type="ARBA" id="ARBA00022692"/>
    </source>
</evidence>
<dbReference type="InterPro" id="IPR008158">
    <property type="entry name" value="Translocase_Sec61-g"/>
</dbReference>
<comment type="subcellular location">
    <subcellularLocation>
        <location evidence="7">Endomembrane system</location>
        <topology evidence="7">Single-pass membrane protein</topology>
    </subcellularLocation>
</comment>
<sequence length="57" mass="6366">MFNWNEFVQSSTRIFTVSRKPGNNEYKVMAQVTGLGIIVIGIIGFFVKIVLVGGFKL</sequence>
<evidence type="ECO:0000313" key="9">
    <source>
        <dbReference type="EMBL" id="MBI4210339.1"/>
    </source>
</evidence>
<dbReference type="GO" id="GO:0012505">
    <property type="term" value="C:endomembrane system"/>
    <property type="evidence" value="ECO:0007669"/>
    <property type="project" value="UniProtKB-SubCell"/>
</dbReference>
<dbReference type="InterPro" id="IPR023391">
    <property type="entry name" value="Prot_translocase_SecE_dom_sf"/>
</dbReference>
<dbReference type="Gene3D" id="1.20.5.820">
    <property type="entry name" value="Preprotein translocase SecE subunit"/>
    <property type="match status" value="1"/>
</dbReference>